<feature type="compositionally biased region" description="Low complexity" evidence="6">
    <location>
        <begin position="408"/>
        <end position="421"/>
    </location>
</feature>
<dbReference type="SUPFAM" id="SSF48726">
    <property type="entry name" value="Immunoglobulin"/>
    <property type="match status" value="2"/>
</dbReference>
<evidence type="ECO:0000313" key="11">
    <source>
        <dbReference type="Proteomes" id="UP000186922"/>
    </source>
</evidence>
<evidence type="ECO:0000256" key="6">
    <source>
        <dbReference type="SAM" id="MobiDB-lite"/>
    </source>
</evidence>
<evidence type="ECO:0000313" key="10">
    <source>
        <dbReference type="EMBL" id="GAV03517.1"/>
    </source>
</evidence>
<organism evidence="10 11">
    <name type="scientific">Ramazzottius varieornatus</name>
    <name type="common">Water bear</name>
    <name type="synonym">Tardigrade</name>
    <dbReference type="NCBI Taxonomy" id="947166"/>
    <lineage>
        <taxon>Eukaryota</taxon>
        <taxon>Metazoa</taxon>
        <taxon>Ecdysozoa</taxon>
        <taxon>Tardigrada</taxon>
        <taxon>Eutardigrada</taxon>
        <taxon>Parachela</taxon>
        <taxon>Hypsibioidea</taxon>
        <taxon>Ramazzottiidae</taxon>
        <taxon>Ramazzottius</taxon>
    </lineage>
</organism>
<evidence type="ECO:0000256" key="1">
    <source>
        <dbReference type="ARBA" id="ARBA00004479"/>
    </source>
</evidence>
<evidence type="ECO:0000256" key="3">
    <source>
        <dbReference type="ARBA" id="ARBA00023157"/>
    </source>
</evidence>
<feature type="region of interest" description="Disordered" evidence="6">
    <location>
        <begin position="401"/>
        <end position="428"/>
    </location>
</feature>
<accession>A0A1D1VPL4</accession>
<feature type="signal peptide" evidence="8">
    <location>
        <begin position="1"/>
        <end position="20"/>
    </location>
</feature>
<dbReference type="Gene3D" id="2.60.40.10">
    <property type="entry name" value="Immunoglobulins"/>
    <property type="match status" value="2"/>
</dbReference>
<dbReference type="PROSITE" id="PS50835">
    <property type="entry name" value="IG_LIKE"/>
    <property type="match status" value="2"/>
</dbReference>
<dbReference type="GO" id="GO:0016020">
    <property type="term" value="C:membrane"/>
    <property type="evidence" value="ECO:0007669"/>
    <property type="project" value="UniProtKB-SubCell"/>
</dbReference>
<dbReference type="AlphaFoldDB" id="A0A1D1VPL4"/>
<keyword evidence="5" id="KW-0393">Immunoglobulin domain</keyword>
<evidence type="ECO:0000256" key="8">
    <source>
        <dbReference type="SAM" id="SignalP"/>
    </source>
</evidence>
<sequence length="428" mass="47709">MTPAGFCFCLLALVLCLVSATLRIEPKTSGGFLLSNGSASARKELFLRPGESLTLTCTSDWPGRPLNWTRVLQRDQDPSVVVRGISGTSVTLNSIRGSDGGDYVCSDGTSKVSYFVNVWDNQSLVPQNVLTNGTYVHVYLKCHQRFAFNFPLTWTRKVGDTTYILNDHPADDKNYTIGGDEDGYHLSIFNHEYRRYPLKTGQYQCQLNTSRHSIPAGLQPLQQTVTYEATPDVRIDGERSATTASPFTATCIYSGAANDRVRWIFTNDSGEHETARKIVLVDYDDVLIPCPNAAGTEDPDRKCLAENPRVSLTRDRSLENSSTVHEHTSVLYISNTTLEDRGTYECFVRSDHGENTAATFLRIKDKYAALWPAIGVLAEIVLLLLIIFLCERRRSRVEEEEEARQPLNANAQNNNASAEPAVAIRNRK</sequence>
<dbReference type="InterPro" id="IPR013151">
    <property type="entry name" value="Immunoglobulin_dom"/>
</dbReference>
<dbReference type="InterPro" id="IPR036179">
    <property type="entry name" value="Ig-like_dom_sf"/>
</dbReference>
<protein>
    <recommendedName>
        <fullName evidence="9">Ig-like domain-containing protein</fullName>
    </recommendedName>
</protein>
<dbReference type="SMART" id="SM00409">
    <property type="entry name" value="IG"/>
    <property type="match status" value="2"/>
</dbReference>
<dbReference type="PANTHER" id="PTHR11640:SF160">
    <property type="entry name" value="PEROXIDASIN HOMOLOG"/>
    <property type="match status" value="1"/>
</dbReference>
<gene>
    <name evidence="10" type="primary">RvY_13926-1</name>
    <name evidence="10" type="synonym">RvY_13926.1</name>
    <name evidence="10" type="ORF">RvY_13926</name>
</gene>
<evidence type="ECO:0000256" key="7">
    <source>
        <dbReference type="SAM" id="Phobius"/>
    </source>
</evidence>
<keyword evidence="8" id="KW-0732">Signal</keyword>
<dbReference type="InterPro" id="IPR013783">
    <property type="entry name" value="Ig-like_fold"/>
</dbReference>
<dbReference type="STRING" id="947166.A0A1D1VPL4"/>
<evidence type="ECO:0000259" key="9">
    <source>
        <dbReference type="PROSITE" id="PS50835"/>
    </source>
</evidence>
<dbReference type="Pfam" id="PF00047">
    <property type="entry name" value="ig"/>
    <property type="match status" value="1"/>
</dbReference>
<feature type="domain" description="Ig-like" evidence="9">
    <location>
        <begin position="26"/>
        <end position="105"/>
    </location>
</feature>
<keyword evidence="11" id="KW-1185">Reference proteome</keyword>
<keyword evidence="3" id="KW-1015">Disulfide bond</keyword>
<dbReference type="InterPro" id="IPR051275">
    <property type="entry name" value="Cell_adhesion_signaling"/>
</dbReference>
<dbReference type="EMBL" id="BDGG01000009">
    <property type="protein sequence ID" value="GAV03517.1"/>
    <property type="molecule type" value="Genomic_DNA"/>
</dbReference>
<keyword evidence="2 7" id="KW-0472">Membrane</keyword>
<dbReference type="SMART" id="SM00408">
    <property type="entry name" value="IGc2"/>
    <property type="match status" value="2"/>
</dbReference>
<feature type="domain" description="Ig-like" evidence="9">
    <location>
        <begin position="231"/>
        <end position="362"/>
    </location>
</feature>
<dbReference type="InterPro" id="IPR003598">
    <property type="entry name" value="Ig_sub2"/>
</dbReference>
<dbReference type="PANTHER" id="PTHR11640">
    <property type="entry name" value="NEPHRIN"/>
    <property type="match status" value="1"/>
</dbReference>
<dbReference type="InterPro" id="IPR003599">
    <property type="entry name" value="Ig_sub"/>
</dbReference>
<evidence type="ECO:0000256" key="5">
    <source>
        <dbReference type="ARBA" id="ARBA00023319"/>
    </source>
</evidence>
<feature type="transmembrane region" description="Helical" evidence="7">
    <location>
        <begin position="369"/>
        <end position="390"/>
    </location>
</feature>
<dbReference type="OrthoDB" id="5970915at2759"/>
<keyword evidence="4" id="KW-0325">Glycoprotein</keyword>
<comment type="caution">
    <text evidence="10">The sequence shown here is derived from an EMBL/GenBank/DDBJ whole genome shotgun (WGS) entry which is preliminary data.</text>
</comment>
<comment type="subcellular location">
    <subcellularLocation>
        <location evidence="1">Membrane</location>
        <topology evidence="1">Single-pass type I membrane protein</topology>
    </subcellularLocation>
</comment>
<evidence type="ECO:0000256" key="2">
    <source>
        <dbReference type="ARBA" id="ARBA00023136"/>
    </source>
</evidence>
<evidence type="ECO:0000256" key="4">
    <source>
        <dbReference type="ARBA" id="ARBA00023180"/>
    </source>
</evidence>
<feature type="chain" id="PRO_5008898695" description="Ig-like domain-containing protein" evidence="8">
    <location>
        <begin position="21"/>
        <end position="428"/>
    </location>
</feature>
<keyword evidence="7" id="KW-1133">Transmembrane helix</keyword>
<keyword evidence="7" id="KW-0812">Transmembrane</keyword>
<dbReference type="Proteomes" id="UP000186922">
    <property type="component" value="Unassembled WGS sequence"/>
</dbReference>
<reference evidence="10 11" key="1">
    <citation type="journal article" date="2016" name="Nat. Commun.">
        <title>Extremotolerant tardigrade genome and improved radiotolerance of human cultured cells by tardigrade-unique protein.</title>
        <authorList>
            <person name="Hashimoto T."/>
            <person name="Horikawa D.D."/>
            <person name="Saito Y."/>
            <person name="Kuwahara H."/>
            <person name="Kozuka-Hata H."/>
            <person name="Shin-I T."/>
            <person name="Minakuchi Y."/>
            <person name="Ohishi K."/>
            <person name="Motoyama A."/>
            <person name="Aizu T."/>
            <person name="Enomoto A."/>
            <person name="Kondo K."/>
            <person name="Tanaka S."/>
            <person name="Hara Y."/>
            <person name="Koshikawa S."/>
            <person name="Sagara H."/>
            <person name="Miura T."/>
            <person name="Yokobori S."/>
            <person name="Miyagawa K."/>
            <person name="Suzuki Y."/>
            <person name="Kubo T."/>
            <person name="Oyama M."/>
            <person name="Kohara Y."/>
            <person name="Fujiyama A."/>
            <person name="Arakawa K."/>
            <person name="Katayama T."/>
            <person name="Toyoda A."/>
            <person name="Kunieda T."/>
        </authorList>
    </citation>
    <scope>NUCLEOTIDE SEQUENCE [LARGE SCALE GENOMIC DNA]</scope>
    <source>
        <strain evidence="10 11">YOKOZUNA-1</strain>
    </source>
</reference>
<dbReference type="InterPro" id="IPR007110">
    <property type="entry name" value="Ig-like_dom"/>
</dbReference>
<proteinExistence type="predicted"/>
<name>A0A1D1VPL4_RAMVA</name>